<dbReference type="Proteomes" id="UP000033695">
    <property type="component" value="Unassembled WGS sequence"/>
</dbReference>
<comment type="subcellular location">
    <subcellularLocation>
        <location evidence="1">Cell membrane</location>
        <topology evidence="1">Multi-pass membrane protein</topology>
    </subcellularLocation>
</comment>
<dbReference type="InterPro" id="IPR036640">
    <property type="entry name" value="ABC1_TM_sf"/>
</dbReference>
<dbReference type="EMBL" id="JXBZ01000008">
    <property type="protein sequence ID" value="KJY48672.1"/>
    <property type="molecule type" value="Genomic_DNA"/>
</dbReference>
<keyword evidence="2" id="KW-0813">Transport</keyword>
<dbReference type="SUPFAM" id="SSF90123">
    <property type="entry name" value="ABC transporter transmembrane region"/>
    <property type="match status" value="1"/>
</dbReference>
<evidence type="ECO:0000256" key="4">
    <source>
        <dbReference type="ARBA" id="ARBA00022692"/>
    </source>
</evidence>
<dbReference type="FunFam" id="3.40.50.300:FF:000854">
    <property type="entry name" value="Multidrug ABC transporter ATP-binding protein"/>
    <property type="match status" value="1"/>
</dbReference>
<feature type="transmembrane region" description="Helical" evidence="9">
    <location>
        <begin position="160"/>
        <end position="180"/>
    </location>
</feature>
<dbReference type="InterPro" id="IPR011527">
    <property type="entry name" value="ABC1_TM_dom"/>
</dbReference>
<gene>
    <name evidence="12" type="ORF">JG29_10780</name>
</gene>
<evidence type="ECO:0000259" key="11">
    <source>
        <dbReference type="PROSITE" id="PS50929"/>
    </source>
</evidence>
<dbReference type="InterPro" id="IPR017871">
    <property type="entry name" value="ABC_transporter-like_CS"/>
</dbReference>
<keyword evidence="4 9" id="KW-0812">Transmembrane</keyword>
<dbReference type="PROSITE" id="PS50893">
    <property type="entry name" value="ABC_TRANSPORTER_2"/>
    <property type="match status" value="1"/>
</dbReference>
<evidence type="ECO:0000259" key="10">
    <source>
        <dbReference type="PROSITE" id="PS50893"/>
    </source>
</evidence>
<dbReference type="STRING" id="1218508.JG29_10780"/>
<comment type="caution">
    <text evidence="12">The sequence shown here is derived from an EMBL/GenBank/DDBJ whole genome shotgun (WGS) entry which is preliminary data.</text>
</comment>
<dbReference type="InterPro" id="IPR039421">
    <property type="entry name" value="Type_1_exporter"/>
</dbReference>
<dbReference type="InterPro" id="IPR027417">
    <property type="entry name" value="P-loop_NTPase"/>
</dbReference>
<evidence type="ECO:0000256" key="3">
    <source>
        <dbReference type="ARBA" id="ARBA00022475"/>
    </source>
</evidence>
<feature type="transmembrane region" description="Helical" evidence="9">
    <location>
        <begin position="271"/>
        <end position="295"/>
    </location>
</feature>
<feature type="domain" description="ABC transporter" evidence="10">
    <location>
        <begin position="331"/>
        <end position="567"/>
    </location>
</feature>
<dbReference type="Pfam" id="PF00005">
    <property type="entry name" value="ABC_tran"/>
    <property type="match status" value="1"/>
</dbReference>
<evidence type="ECO:0000256" key="8">
    <source>
        <dbReference type="ARBA" id="ARBA00023136"/>
    </source>
</evidence>
<dbReference type="PANTHER" id="PTHR43394">
    <property type="entry name" value="ATP-DEPENDENT PERMEASE MDL1, MITOCHONDRIAL"/>
    <property type="match status" value="1"/>
</dbReference>
<dbReference type="GO" id="GO:0005886">
    <property type="term" value="C:plasma membrane"/>
    <property type="evidence" value="ECO:0007669"/>
    <property type="project" value="UniProtKB-SubCell"/>
</dbReference>
<dbReference type="RefSeq" id="WP_045922936.1">
    <property type="nucleotide sequence ID" value="NZ_JBHTHW010000008.1"/>
</dbReference>
<evidence type="ECO:0000256" key="2">
    <source>
        <dbReference type="ARBA" id="ARBA00022448"/>
    </source>
</evidence>
<dbReference type="Gene3D" id="1.20.1560.10">
    <property type="entry name" value="ABC transporter type 1, transmembrane domain"/>
    <property type="match status" value="1"/>
</dbReference>
<dbReference type="HOGENOM" id="CLU_000604_84_3_9"/>
<dbReference type="PROSITE" id="PS00211">
    <property type="entry name" value="ABC_TRANSPORTER_1"/>
    <property type="match status" value="1"/>
</dbReference>
<dbReference type="InterPro" id="IPR003439">
    <property type="entry name" value="ABC_transporter-like_ATP-bd"/>
</dbReference>
<sequence>MISVMKKRISLWSVLGAIVFMGLQVLGTLALPNITSDIVNKGITRGDTHYIIIAGIRMLGASIFIVVVSFFNVLLASQASQQLGQNLRNDIYRKVLYMSNNEFDQIGTSSLITRTTNDVVQIQNVTLMMLRMMIMAPIMMIGASFMAYQKNQRLTEIFVFILPVLILVVGVVMYFAVPLFKMMQKKIDRLNLVFREGLTGVRVIRAFRRDDWEQKRFDAANQDYTHNAQKAFSIIATMYPLIILVMSGMNISITWLGAKYIAQRSMEVGDLIAFMTYAIQILMSCMMLSMIFVFVPRAQASATRINTILKMKSELKENNQEKKLDQSAAALEFSQVSFSYQGAESPAVKNVSFQVHAGQTVGIIGGTGSGKTTLVNLISRVYDVQSGKVRLNGHDVRDLSLQEINNQVALVPQKAVLFKGTIRDNLKYGDLTASDEQLWHALEIAQAADFIKSEQGLDTKVEQGGDNFSGGQKQRLAIARALVKDASIYIFDDSFSALDFKTDALLRKALLNDERLKQKVLVIVSQRISTIADAQVIVVLDHGQMVGCGTHQQLKDSNATYQEIMQSQIKGAAIND</sequence>
<dbReference type="GO" id="GO:0016887">
    <property type="term" value="F:ATP hydrolysis activity"/>
    <property type="evidence" value="ECO:0007669"/>
    <property type="project" value="InterPro"/>
</dbReference>
<keyword evidence="13" id="KW-1185">Reference proteome</keyword>
<dbReference type="SMART" id="SM00382">
    <property type="entry name" value="AAA"/>
    <property type="match status" value="1"/>
</dbReference>
<name>A0A0F4KPS4_9LACO</name>
<evidence type="ECO:0000256" key="5">
    <source>
        <dbReference type="ARBA" id="ARBA00022741"/>
    </source>
</evidence>
<dbReference type="OrthoDB" id="9770415at2"/>
<dbReference type="AlphaFoldDB" id="A0A0F4KPS4"/>
<keyword evidence="8 9" id="KW-0472">Membrane</keyword>
<dbReference type="Gene3D" id="3.40.50.300">
    <property type="entry name" value="P-loop containing nucleotide triphosphate hydrolases"/>
    <property type="match status" value="1"/>
</dbReference>
<dbReference type="PROSITE" id="PS50929">
    <property type="entry name" value="ABC_TM1F"/>
    <property type="match status" value="1"/>
</dbReference>
<accession>A0A0F4KPS4</accession>
<dbReference type="GO" id="GO:0015421">
    <property type="term" value="F:ABC-type oligopeptide transporter activity"/>
    <property type="evidence" value="ECO:0007669"/>
    <property type="project" value="TreeGrafter"/>
</dbReference>
<organism evidence="12 13">
    <name type="scientific">Bombilactobacillus mellis</name>
    <dbReference type="NCBI Taxonomy" id="1218508"/>
    <lineage>
        <taxon>Bacteria</taxon>
        <taxon>Bacillati</taxon>
        <taxon>Bacillota</taxon>
        <taxon>Bacilli</taxon>
        <taxon>Lactobacillales</taxon>
        <taxon>Lactobacillaceae</taxon>
        <taxon>Bombilactobacillus</taxon>
    </lineage>
</organism>
<dbReference type="InterPro" id="IPR003593">
    <property type="entry name" value="AAA+_ATPase"/>
</dbReference>
<evidence type="ECO:0000256" key="6">
    <source>
        <dbReference type="ARBA" id="ARBA00022840"/>
    </source>
</evidence>
<feature type="transmembrane region" description="Helical" evidence="9">
    <location>
        <begin position="12"/>
        <end position="31"/>
    </location>
</feature>
<feature type="transmembrane region" description="Helical" evidence="9">
    <location>
        <begin position="231"/>
        <end position="251"/>
    </location>
</feature>
<dbReference type="PANTHER" id="PTHR43394:SF1">
    <property type="entry name" value="ATP-BINDING CASSETTE SUB-FAMILY B MEMBER 10, MITOCHONDRIAL"/>
    <property type="match status" value="1"/>
</dbReference>
<keyword evidence="7 9" id="KW-1133">Transmembrane helix</keyword>
<evidence type="ECO:0000313" key="13">
    <source>
        <dbReference type="Proteomes" id="UP000033695"/>
    </source>
</evidence>
<dbReference type="PATRIC" id="fig|1218508.4.peg.1063"/>
<keyword evidence="3" id="KW-1003">Cell membrane</keyword>
<dbReference type="CDD" id="cd18548">
    <property type="entry name" value="ABC_6TM_Tm287_like"/>
    <property type="match status" value="1"/>
</dbReference>
<keyword evidence="5" id="KW-0547">Nucleotide-binding</keyword>
<keyword evidence="6 12" id="KW-0067">ATP-binding</keyword>
<evidence type="ECO:0000313" key="12">
    <source>
        <dbReference type="EMBL" id="KJY48672.1"/>
    </source>
</evidence>
<protein>
    <submittedName>
        <fullName evidence="12">Putative multidrug ABC exporter, ATP-binding and membrane-spanning/permease subunit</fullName>
    </submittedName>
</protein>
<evidence type="ECO:0000256" key="1">
    <source>
        <dbReference type="ARBA" id="ARBA00004651"/>
    </source>
</evidence>
<reference evidence="12 13" key="1">
    <citation type="submission" date="2014-12" db="EMBL/GenBank/DDBJ databases">
        <title>Comparative genomics of the lactic acid bacteria isolated from the honey bee gut.</title>
        <authorList>
            <person name="Ellegaard K.M."/>
            <person name="Tamarit D."/>
            <person name="Javelind E."/>
            <person name="Olofsson T."/>
            <person name="Andersson S.G."/>
            <person name="Vasquez A."/>
        </authorList>
    </citation>
    <scope>NUCLEOTIDE SEQUENCE [LARGE SCALE GENOMIC DNA]</scope>
    <source>
        <strain evidence="12 13">Hon2</strain>
    </source>
</reference>
<evidence type="ECO:0000256" key="9">
    <source>
        <dbReference type="SAM" id="Phobius"/>
    </source>
</evidence>
<dbReference type="Pfam" id="PF00664">
    <property type="entry name" value="ABC_membrane"/>
    <property type="match status" value="1"/>
</dbReference>
<evidence type="ECO:0000256" key="7">
    <source>
        <dbReference type="ARBA" id="ARBA00022989"/>
    </source>
</evidence>
<dbReference type="SUPFAM" id="SSF52540">
    <property type="entry name" value="P-loop containing nucleoside triphosphate hydrolases"/>
    <property type="match status" value="1"/>
</dbReference>
<feature type="transmembrane region" description="Helical" evidence="9">
    <location>
        <begin position="51"/>
        <end position="75"/>
    </location>
</feature>
<proteinExistence type="predicted"/>
<feature type="transmembrane region" description="Helical" evidence="9">
    <location>
        <begin position="130"/>
        <end position="148"/>
    </location>
</feature>
<dbReference type="GO" id="GO:0005524">
    <property type="term" value="F:ATP binding"/>
    <property type="evidence" value="ECO:0007669"/>
    <property type="project" value="UniProtKB-KW"/>
</dbReference>
<feature type="domain" description="ABC transmembrane type-1" evidence="11">
    <location>
        <begin position="15"/>
        <end position="297"/>
    </location>
</feature>